<dbReference type="InterPro" id="IPR012337">
    <property type="entry name" value="RNaseH-like_sf"/>
</dbReference>
<dbReference type="Pfam" id="PF13456">
    <property type="entry name" value="RVT_3"/>
    <property type="match status" value="1"/>
</dbReference>
<dbReference type="InterPro" id="IPR000477">
    <property type="entry name" value="RT_dom"/>
</dbReference>
<dbReference type="CDD" id="cd01650">
    <property type="entry name" value="RT_nLTR_like"/>
    <property type="match status" value="1"/>
</dbReference>
<evidence type="ECO:0000313" key="2">
    <source>
        <dbReference type="Proteomes" id="UP000813463"/>
    </source>
</evidence>
<dbReference type="Proteomes" id="UP000813463">
    <property type="component" value="Chromosome 6"/>
</dbReference>
<reference evidence="3" key="2">
    <citation type="submission" date="2025-08" db="UniProtKB">
        <authorList>
            <consortium name="RefSeq"/>
        </authorList>
    </citation>
    <scope>IDENTIFICATION</scope>
    <source>
        <tissue evidence="3">Leaf</tissue>
    </source>
</reference>
<dbReference type="PANTHER" id="PTHR33116">
    <property type="entry name" value="REVERSE TRANSCRIPTASE ZINC-BINDING DOMAIN-CONTAINING PROTEIN-RELATED-RELATED"/>
    <property type="match status" value="1"/>
</dbReference>
<dbReference type="InterPro" id="IPR036691">
    <property type="entry name" value="Endo/exonu/phosph_ase_sf"/>
</dbReference>
<sequence length="1461" mass="167369">MKICMWNVRGANRNLFLPHAKEVVFNQNPDIFIFLETKADGSRARETMISLKFSDFRVVRPVGTRGGIWLFWKKTVDLVLFDAENTYFHSLFHFKNLGKEGLVTAMHAPSSCREKSNHWNSLQSNLPPKNTPWLVVGDMNEITSQSEKQGGRPFRVNQGKEMVNFMDEAGLVDLGFSGCPFTWTNARDAHHLIQERLDRALANSPWMEAYPHTKVNHLPRTFSDHSPILITLSNITANGPFPFRCKEVWLTHPDFTNYFISNWNFPHNSFLQGRNEFLNSIPMWNHNIFGNLKNQKKNLLARIDGIQIALSRYYSQYLINLEKKLIQQLNDILNKERLIWAQKSGMNWRQYGDFNTKYFHMIANIKKSRGKIQTLKNSNDVWITDQNQLKNIATIYFQNLFTTTRLYGNLNCDTHSNLAVNVEEFDMLNSPVSIDEVRNNLFAMDPIKAPGPDGIQPIFFQKHWVQLGSIIFDFCNDCVLNGTIPEDINQSYITLIPKNPCPATIAEFRPIGLCNTIYKLVTKIISSRLKNILGRIISPFQSSFIHGRGIEDNVILVKEMAHHFHKVKKRNKIMALKLDITKAYDSIEWDFVRETLLFFNFPPNLISLIMSCISTPSISILWNGEICNAFKPSRGIRQGDPLSPYIFVLCLDRLSTIIEQRVNSHSWSPIAITRNIKISHVFYADDVFLFSTANKESLSNIMDALTYFGEKSGLKISMAKSTLIFPSNLHHSIRKDIAGDFGFKISSSFGKYLGVDIRPNKLKISNYLGLLDKSMDRVRGWQAKLLNMAGRCTLIKSVLNSYPLYAMQTNILPASITHALEKCFRKFLWNKVERSRYMSRLSWDKITRPINEGGLGIRRLKEWNLAFMAKLGWAVLTNPDKLWVKVLKEKYLKHENLFNCIPNNNQSPLWRDILKGRPILEKGIIIGIGNGDTTSLWYHHWIGAQPLYKTEGVTIPDSKAHWLVSHIIRNKTWHLNDIEHLIPSHIKSLILSYPLSNNCKELDFIRWIYSKNGCFNIKSAYHCQFSAIHCPTLNNVSWRKIWKIPGPYKYKMLLWNCAHQILPVAESLHQFLPQISPTCSRCRLNSENHLHLFRDCPQSSILWTYIFQRVWSNSKFDFYTFYNSNWSAWITFNLNNSIKWKSLFITAIWKIWLSRNRVVFDLKMKSAFSLYNDFYVDWTSANNCSQGKELGANQVPGLTKKTWFPPKDGVMKLNVDGAWKSNAVAGGGGVFRRSTGSWFVGFSSKFTVSSPLAAELYALREGLIIARDFKFEKLEIETDALNLKVLLGKIKEQDHHELGPVLREVANLLNQSWVGNLTHIPKFCNKVAHSLIMAVGSKLHYIIPSCAKSDYEADFENANPEYVETIRRKARDEANAIVGANPSIDNAVTLNQGGTSGGAAQLVFGSIVTDIKEARDKLKNVDNRNQDKGKETAFIPFVVGGSTMDTTIEIVEVEEGEITNN</sequence>
<name>A0ABM3QZF3_SPIOL</name>
<dbReference type="PANTHER" id="PTHR33116:SF84">
    <property type="entry name" value="RNA-DIRECTED DNA POLYMERASE"/>
    <property type="match status" value="1"/>
</dbReference>
<organism evidence="2 3">
    <name type="scientific">Spinacia oleracea</name>
    <name type="common">Spinach</name>
    <dbReference type="NCBI Taxonomy" id="3562"/>
    <lineage>
        <taxon>Eukaryota</taxon>
        <taxon>Viridiplantae</taxon>
        <taxon>Streptophyta</taxon>
        <taxon>Embryophyta</taxon>
        <taxon>Tracheophyta</taxon>
        <taxon>Spermatophyta</taxon>
        <taxon>Magnoliopsida</taxon>
        <taxon>eudicotyledons</taxon>
        <taxon>Gunneridae</taxon>
        <taxon>Pentapetalae</taxon>
        <taxon>Caryophyllales</taxon>
        <taxon>Chenopodiaceae</taxon>
        <taxon>Chenopodioideae</taxon>
        <taxon>Anserineae</taxon>
        <taxon>Spinacia</taxon>
    </lineage>
</organism>
<proteinExistence type="predicted"/>
<dbReference type="CDD" id="cd06222">
    <property type="entry name" value="RNase_H_like"/>
    <property type="match status" value="1"/>
</dbReference>
<dbReference type="InterPro" id="IPR044730">
    <property type="entry name" value="RNase_H-like_dom_plant"/>
</dbReference>
<dbReference type="Pfam" id="PF00078">
    <property type="entry name" value="RVT_1"/>
    <property type="match status" value="1"/>
</dbReference>
<dbReference type="InterPro" id="IPR026960">
    <property type="entry name" value="RVT-Znf"/>
</dbReference>
<dbReference type="PROSITE" id="PS50878">
    <property type="entry name" value="RT_POL"/>
    <property type="match status" value="1"/>
</dbReference>
<dbReference type="GeneID" id="130463576"/>
<dbReference type="InterPro" id="IPR002156">
    <property type="entry name" value="RNaseH_domain"/>
</dbReference>
<dbReference type="InterPro" id="IPR005135">
    <property type="entry name" value="Endo/exonuclease/phosphatase"/>
</dbReference>
<accession>A0ABM3QZF3</accession>
<dbReference type="Gene3D" id="3.30.420.10">
    <property type="entry name" value="Ribonuclease H-like superfamily/Ribonuclease H"/>
    <property type="match status" value="1"/>
</dbReference>
<reference evidence="2" key="1">
    <citation type="journal article" date="2021" name="Nat. Commun.">
        <title>Genomic analyses provide insights into spinach domestication and the genetic basis of agronomic traits.</title>
        <authorList>
            <person name="Cai X."/>
            <person name="Sun X."/>
            <person name="Xu C."/>
            <person name="Sun H."/>
            <person name="Wang X."/>
            <person name="Ge C."/>
            <person name="Zhang Z."/>
            <person name="Wang Q."/>
            <person name="Fei Z."/>
            <person name="Jiao C."/>
            <person name="Wang Q."/>
        </authorList>
    </citation>
    <scope>NUCLEOTIDE SEQUENCE [LARGE SCALE GENOMIC DNA]</scope>
    <source>
        <strain evidence="2">cv. Varoflay</strain>
    </source>
</reference>
<dbReference type="SUPFAM" id="SSF56219">
    <property type="entry name" value="DNase I-like"/>
    <property type="match status" value="1"/>
</dbReference>
<dbReference type="InterPro" id="IPR036397">
    <property type="entry name" value="RNaseH_sf"/>
</dbReference>
<evidence type="ECO:0000313" key="3">
    <source>
        <dbReference type="RefSeq" id="XP_056688723.1"/>
    </source>
</evidence>
<dbReference type="Gene3D" id="3.60.10.10">
    <property type="entry name" value="Endonuclease/exonuclease/phosphatase"/>
    <property type="match status" value="1"/>
</dbReference>
<feature type="domain" description="Reverse transcriptase" evidence="1">
    <location>
        <begin position="477"/>
        <end position="757"/>
    </location>
</feature>
<dbReference type="SUPFAM" id="SSF53098">
    <property type="entry name" value="Ribonuclease H-like"/>
    <property type="match status" value="1"/>
</dbReference>
<dbReference type="InterPro" id="IPR043502">
    <property type="entry name" value="DNA/RNA_pol_sf"/>
</dbReference>
<keyword evidence="2" id="KW-1185">Reference proteome</keyword>
<dbReference type="RefSeq" id="XP_056688723.1">
    <property type="nucleotide sequence ID" value="XM_056832745.1"/>
</dbReference>
<dbReference type="Pfam" id="PF03372">
    <property type="entry name" value="Exo_endo_phos"/>
    <property type="match status" value="1"/>
</dbReference>
<evidence type="ECO:0000259" key="1">
    <source>
        <dbReference type="PROSITE" id="PS50878"/>
    </source>
</evidence>
<protein>
    <recommendedName>
        <fullName evidence="1">Reverse transcriptase domain-containing protein</fullName>
    </recommendedName>
</protein>
<dbReference type="Pfam" id="PF13966">
    <property type="entry name" value="zf-RVT"/>
    <property type="match status" value="1"/>
</dbReference>
<dbReference type="SUPFAM" id="SSF56672">
    <property type="entry name" value="DNA/RNA polymerases"/>
    <property type="match status" value="1"/>
</dbReference>
<gene>
    <name evidence="3" type="primary">LOC130463576</name>
</gene>